<dbReference type="EMBL" id="SGPK01001681">
    <property type="protein sequence ID" value="THG92576.1"/>
    <property type="molecule type" value="Genomic_DNA"/>
</dbReference>
<dbReference type="AlphaFoldDB" id="A0A4S4K4B5"/>
<proteinExistence type="predicted"/>
<dbReference type="OrthoDB" id="1049195at2759"/>
<dbReference type="Proteomes" id="UP000308199">
    <property type="component" value="Unassembled WGS sequence"/>
</dbReference>
<gene>
    <name evidence="2" type="ORF">EW145_g8669</name>
</gene>
<reference evidence="2 3" key="1">
    <citation type="submission" date="2019-02" db="EMBL/GenBank/DDBJ databases">
        <title>Genome sequencing of the rare red list fungi Phellinidium pouzarii.</title>
        <authorList>
            <person name="Buettner E."/>
            <person name="Kellner H."/>
        </authorList>
    </citation>
    <scope>NUCLEOTIDE SEQUENCE [LARGE SCALE GENOMIC DNA]</scope>
    <source>
        <strain evidence="2 3">DSM 108285</strain>
    </source>
</reference>
<comment type="caution">
    <text evidence="2">The sequence shown here is derived from an EMBL/GenBank/DDBJ whole genome shotgun (WGS) entry which is preliminary data.</text>
</comment>
<feature type="region of interest" description="Disordered" evidence="1">
    <location>
        <begin position="141"/>
        <end position="207"/>
    </location>
</feature>
<feature type="non-terminal residue" evidence="2">
    <location>
        <position position="240"/>
    </location>
</feature>
<organism evidence="2 3">
    <name type="scientific">Phellinidium pouzarii</name>
    <dbReference type="NCBI Taxonomy" id="167371"/>
    <lineage>
        <taxon>Eukaryota</taxon>
        <taxon>Fungi</taxon>
        <taxon>Dikarya</taxon>
        <taxon>Basidiomycota</taxon>
        <taxon>Agaricomycotina</taxon>
        <taxon>Agaricomycetes</taxon>
        <taxon>Hymenochaetales</taxon>
        <taxon>Hymenochaetaceae</taxon>
        <taxon>Phellinidium</taxon>
    </lineage>
</organism>
<name>A0A4S4K4B5_9AGAM</name>
<keyword evidence="3" id="KW-1185">Reference proteome</keyword>
<sequence>MYAASGGYDPGMSANPMGMNAGPFSPPLHMPHHVFQPFTPGTTMSPGAFWGHPGASGGHHAPYLNPAVGSPVLMHPPYAIGHGGSQPGSPAFVYSTGEEPSGYFPPVRSEGYFPPVSMLGGSGLANEILREGSTMVAEDANEAVRERYARSDSGTDSEGGREHEAGNEAETEGRAQSSSSGATSWPSSDENIHAVGARVGAAPDAKGGISTLANDMASLQLGASPAPRGKCRRESYARAV</sequence>
<evidence type="ECO:0000313" key="3">
    <source>
        <dbReference type="Proteomes" id="UP000308199"/>
    </source>
</evidence>
<feature type="compositionally biased region" description="Low complexity" evidence="1">
    <location>
        <begin position="177"/>
        <end position="188"/>
    </location>
</feature>
<accession>A0A4S4K4B5</accession>
<evidence type="ECO:0000256" key="1">
    <source>
        <dbReference type="SAM" id="MobiDB-lite"/>
    </source>
</evidence>
<evidence type="ECO:0000313" key="2">
    <source>
        <dbReference type="EMBL" id="THG92576.1"/>
    </source>
</evidence>
<feature type="region of interest" description="Disordered" evidence="1">
    <location>
        <begin position="221"/>
        <end position="240"/>
    </location>
</feature>
<protein>
    <submittedName>
        <fullName evidence="2">Uncharacterized protein</fullName>
    </submittedName>
</protein>